<dbReference type="Proteomes" id="UP000663879">
    <property type="component" value="Unassembled WGS sequence"/>
</dbReference>
<organism evidence="1 2">
    <name type="scientific">Brachionus calyciflorus</name>
    <dbReference type="NCBI Taxonomy" id="104777"/>
    <lineage>
        <taxon>Eukaryota</taxon>
        <taxon>Metazoa</taxon>
        <taxon>Spiralia</taxon>
        <taxon>Gnathifera</taxon>
        <taxon>Rotifera</taxon>
        <taxon>Eurotatoria</taxon>
        <taxon>Monogononta</taxon>
        <taxon>Pseudotrocha</taxon>
        <taxon>Ploima</taxon>
        <taxon>Brachionidae</taxon>
        <taxon>Brachionus</taxon>
    </lineage>
</organism>
<proteinExistence type="predicted"/>
<gene>
    <name evidence="1" type="ORF">OXX778_LOCUS21520</name>
</gene>
<keyword evidence="2" id="KW-1185">Reference proteome</keyword>
<evidence type="ECO:0000313" key="2">
    <source>
        <dbReference type="Proteomes" id="UP000663879"/>
    </source>
</evidence>
<dbReference type="AlphaFoldDB" id="A0A814PNY4"/>
<dbReference type="EMBL" id="CAJNOC010008032">
    <property type="protein sequence ID" value="CAF1108769.1"/>
    <property type="molecule type" value="Genomic_DNA"/>
</dbReference>
<accession>A0A814PNY4</accession>
<comment type="caution">
    <text evidence="1">The sequence shown here is derived from an EMBL/GenBank/DDBJ whole genome shotgun (WGS) entry which is preliminary data.</text>
</comment>
<reference evidence="1" key="1">
    <citation type="submission" date="2021-02" db="EMBL/GenBank/DDBJ databases">
        <authorList>
            <person name="Nowell W R."/>
        </authorList>
    </citation>
    <scope>NUCLEOTIDE SEQUENCE</scope>
    <source>
        <strain evidence="1">Ploen Becks lab</strain>
    </source>
</reference>
<sequence>MNLSSSGSGLEDKTFEKKYSDLSRTLRNQEEKIKLALNSKVNEINGQITILKDTLSHYKKHSLLFQIDLFKVLNPNLPKLSNEQISNIHKLYNNYSLNQDNNLSLAEFLLSQKNPDLYKYIYKVKMNTMKCNC</sequence>
<protein>
    <submittedName>
        <fullName evidence="1">Uncharacterized protein</fullName>
    </submittedName>
</protein>
<evidence type="ECO:0000313" key="1">
    <source>
        <dbReference type="EMBL" id="CAF1108769.1"/>
    </source>
</evidence>
<name>A0A814PNY4_9BILA</name>